<feature type="compositionally biased region" description="Pro residues" evidence="1">
    <location>
        <begin position="44"/>
        <end position="59"/>
    </location>
</feature>
<evidence type="ECO:0000313" key="3">
    <source>
        <dbReference type="EMBL" id="KAH7349872.1"/>
    </source>
</evidence>
<dbReference type="PANTHER" id="PTHR35910">
    <property type="entry name" value="2EXR DOMAIN-CONTAINING PROTEIN"/>
    <property type="match status" value="1"/>
</dbReference>
<accession>A0A8K0TCE3</accession>
<evidence type="ECO:0000313" key="4">
    <source>
        <dbReference type="Proteomes" id="UP000813385"/>
    </source>
</evidence>
<evidence type="ECO:0000259" key="2">
    <source>
        <dbReference type="Pfam" id="PF20150"/>
    </source>
</evidence>
<dbReference type="AlphaFoldDB" id="A0A8K0TCE3"/>
<evidence type="ECO:0000256" key="1">
    <source>
        <dbReference type="SAM" id="MobiDB-lite"/>
    </source>
</evidence>
<dbReference type="EMBL" id="JAGPXD010000006">
    <property type="protein sequence ID" value="KAH7349872.1"/>
    <property type="molecule type" value="Genomic_DNA"/>
</dbReference>
<feature type="region of interest" description="Disordered" evidence="1">
    <location>
        <begin position="38"/>
        <end position="59"/>
    </location>
</feature>
<dbReference type="OrthoDB" id="3473305at2759"/>
<dbReference type="Pfam" id="PF20150">
    <property type="entry name" value="2EXR"/>
    <property type="match status" value="1"/>
</dbReference>
<protein>
    <recommendedName>
        <fullName evidence="2">2EXR domain-containing protein</fullName>
    </recommendedName>
</protein>
<dbReference type="Proteomes" id="UP000813385">
    <property type="component" value="Unassembled WGS sequence"/>
</dbReference>
<sequence length="241" mass="28164">MTAAFHRFNLLPLELRQRIWELSLDPRRVPVGNFGNLRMLSQEPQPPPPPVPPPAPPPAALHACTESRTYLARYYTKIFINGSSSRYQWVNYDLDTICMNFWTLKFLPDELPPIKHFSVVANDCKLFMYNVMGIIRFMSSLEDLELKPVQEEPQGRWWYYWTSVMRYWYHADDPVSFRAIIVSPVPDDKVPELNQGNYLKVDRDLLNMVLAANPGMFTDRDVPDSETLNDMRQCAWYTGRD</sequence>
<dbReference type="InterPro" id="IPR045518">
    <property type="entry name" value="2EXR"/>
</dbReference>
<dbReference type="PANTHER" id="PTHR35910:SF1">
    <property type="entry name" value="2EXR DOMAIN-CONTAINING PROTEIN"/>
    <property type="match status" value="1"/>
</dbReference>
<name>A0A8K0TCE3_9PEZI</name>
<organism evidence="3 4">
    <name type="scientific">Plectosphaerella cucumerina</name>
    <dbReference type="NCBI Taxonomy" id="40658"/>
    <lineage>
        <taxon>Eukaryota</taxon>
        <taxon>Fungi</taxon>
        <taxon>Dikarya</taxon>
        <taxon>Ascomycota</taxon>
        <taxon>Pezizomycotina</taxon>
        <taxon>Sordariomycetes</taxon>
        <taxon>Hypocreomycetidae</taxon>
        <taxon>Glomerellales</taxon>
        <taxon>Plectosphaerellaceae</taxon>
        <taxon>Plectosphaerella</taxon>
    </lineage>
</organism>
<feature type="domain" description="2EXR" evidence="2">
    <location>
        <begin position="5"/>
        <end position="97"/>
    </location>
</feature>
<gene>
    <name evidence="3" type="ORF">B0T11DRAFT_358929</name>
</gene>
<keyword evidence="4" id="KW-1185">Reference proteome</keyword>
<comment type="caution">
    <text evidence="3">The sequence shown here is derived from an EMBL/GenBank/DDBJ whole genome shotgun (WGS) entry which is preliminary data.</text>
</comment>
<reference evidence="3" key="1">
    <citation type="journal article" date="2021" name="Nat. Commun.">
        <title>Genetic determinants of endophytism in the Arabidopsis root mycobiome.</title>
        <authorList>
            <person name="Mesny F."/>
            <person name="Miyauchi S."/>
            <person name="Thiergart T."/>
            <person name="Pickel B."/>
            <person name="Atanasova L."/>
            <person name="Karlsson M."/>
            <person name="Huettel B."/>
            <person name="Barry K.W."/>
            <person name="Haridas S."/>
            <person name="Chen C."/>
            <person name="Bauer D."/>
            <person name="Andreopoulos W."/>
            <person name="Pangilinan J."/>
            <person name="LaButti K."/>
            <person name="Riley R."/>
            <person name="Lipzen A."/>
            <person name="Clum A."/>
            <person name="Drula E."/>
            <person name="Henrissat B."/>
            <person name="Kohler A."/>
            <person name="Grigoriev I.V."/>
            <person name="Martin F.M."/>
            <person name="Hacquard S."/>
        </authorList>
    </citation>
    <scope>NUCLEOTIDE SEQUENCE</scope>
    <source>
        <strain evidence="3">MPI-CAGE-AT-0016</strain>
    </source>
</reference>
<proteinExistence type="predicted"/>